<dbReference type="EMBL" id="JANCLT010000004">
    <property type="protein sequence ID" value="MCP8968697.1"/>
    <property type="molecule type" value="Genomic_DNA"/>
</dbReference>
<evidence type="ECO:0000313" key="2">
    <source>
        <dbReference type="Proteomes" id="UP001156102"/>
    </source>
</evidence>
<dbReference type="AlphaFoldDB" id="A0AA42BPF5"/>
<proteinExistence type="predicted"/>
<name>A0AA42BPF5_9BACI</name>
<dbReference type="RefSeq" id="WP_254758617.1">
    <property type="nucleotide sequence ID" value="NZ_JANCLT010000004.1"/>
</dbReference>
<sequence length="66" mass="7291">MKKEQIHAAVAAHLAAGGAAAFSELEQLLLQQGILAGTREDRRQLAEVIREQKLAGLFCPRPRREK</sequence>
<protein>
    <submittedName>
        <fullName evidence="1">Uncharacterized protein</fullName>
    </submittedName>
</protein>
<comment type="caution">
    <text evidence="1">The sequence shown here is derived from an EMBL/GenBank/DDBJ whole genome shotgun (WGS) entry which is preliminary data.</text>
</comment>
<keyword evidence="2" id="KW-1185">Reference proteome</keyword>
<reference evidence="1" key="1">
    <citation type="submission" date="2022-07" db="EMBL/GenBank/DDBJ databases">
        <authorList>
            <person name="Li W.-J."/>
            <person name="Deng Q.-Q."/>
        </authorList>
    </citation>
    <scope>NUCLEOTIDE SEQUENCE</scope>
    <source>
        <strain evidence="1">SYSU M60031</strain>
    </source>
</reference>
<dbReference type="Proteomes" id="UP001156102">
    <property type="component" value="Unassembled WGS sequence"/>
</dbReference>
<organism evidence="1 2">
    <name type="scientific">Ectobacillus ponti</name>
    <dbReference type="NCBI Taxonomy" id="2961894"/>
    <lineage>
        <taxon>Bacteria</taxon>
        <taxon>Bacillati</taxon>
        <taxon>Bacillota</taxon>
        <taxon>Bacilli</taxon>
        <taxon>Bacillales</taxon>
        <taxon>Bacillaceae</taxon>
        <taxon>Ectobacillus</taxon>
    </lineage>
</organism>
<gene>
    <name evidence="1" type="ORF">NK662_09120</name>
</gene>
<evidence type="ECO:0000313" key="1">
    <source>
        <dbReference type="EMBL" id="MCP8968697.1"/>
    </source>
</evidence>
<accession>A0AA42BPF5</accession>